<dbReference type="AlphaFoldDB" id="A0ABD2ABR7"/>
<feature type="region of interest" description="Disordered" evidence="1">
    <location>
        <begin position="58"/>
        <end position="82"/>
    </location>
</feature>
<gene>
    <name evidence="2" type="ORF">V1478_011897</name>
</gene>
<proteinExistence type="predicted"/>
<accession>A0ABD2ABR7</accession>
<reference evidence="2 3" key="1">
    <citation type="journal article" date="2024" name="Ann. Entomol. Soc. Am.">
        <title>Genomic analyses of the southern and eastern yellowjacket wasps (Hymenoptera: Vespidae) reveal evolutionary signatures of social life.</title>
        <authorList>
            <person name="Catto M.A."/>
            <person name="Caine P.B."/>
            <person name="Orr S.E."/>
            <person name="Hunt B.G."/>
            <person name="Goodisman M.A.D."/>
        </authorList>
    </citation>
    <scope>NUCLEOTIDE SEQUENCE [LARGE SCALE GENOMIC DNA]</scope>
    <source>
        <strain evidence="2">233</strain>
        <tissue evidence="2">Head and thorax</tissue>
    </source>
</reference>
<organism evidence="2 3">
    <name type="scientific">Vespula squamosa</name>
    <name type="common">Southern yellow jacket</name>
    <name type="synonym">Wasp</name>
    <dbReference type="NCBI Taxonomy" id="30214"/>
    <lineage>
        <taxon>Eukaryota</taxon>
        <taxon>Metazoa</taxon>
        <taxon>Ecdysozoa</taxon>
        <taxon>Arthropoda</taxon>
        <taxon>Hexapoda</taxon>
        <taxon>Insecta</taxon>
        <taxon>Pterygota</taxon>
        <taxon>Neoptera</taxon>
        <taxon>Endopterygota</taxon>
        <taxon>Hymenoptera</taxon>
        <taxon>Apocrita</taxon>
        <taxon>Aculeata</taxon>
        <taxon>Vespoidea</taxon>
        <taxon>Vespidae</taxon>
        <taxon>Vespinae</taxon>
        <taxon>Vespula</taxon>
    </lineage>
</organism>
<keyword evidence="3" id="KW-1185">Reference proteome</keyword>
<sequence length="82" mass="9792">MNYLENELRLCIYIGTTSCYIKEIKITKAFVEKRKVHYGRRSRIFRRALSAKYSAHLYGSQSKGLQDHFTRDPSTHKNRWSH</sequence>
<evidence type="ECO:0000313" key="3">
    <source>
        <dbReference type="Proteomes" id="UP001607302"/>
    </source>
</evidence>
<comment type="caution">
    <text evidence="2">The sequence shown here is derived from an EMBL/GenBank/DDBJ whole genome shotgun (WGS) entry which is preliminary data.</text>
</comment>
<feature type="compositionally biased region" description="Basic and acidic residues" evidence="1">
    <location>
        <begin position="65"/>
        <end position="75"/>
    </location>
</feature>
<dbReference type="Proteomes" id="UP001607302">
    <property type="component" value="Unassembled WGS sequence"/>
</dbReference>
<name>A0ABD2ABR7_VESSQ</name>
<evidence type="ECO:0000313" key="2">
    <source>
        <dbReference type="EMBL" id="KAL2718021.1"/>
    </source>
</evidence>
<dbReference type="EMBL" id="JAUDFV010000152">
    <property type="protein sequence ID" value="KAL2718021.1"/>
    <property type="molecule type" value="Genomic_DNA"/>
</dbReference>
<evidence type="ECO:0000256" key="1">
    <source>
        <dbReference type="SAM" id="MobiDB-lite"/>
    </source>
</evidence>
<protein>
    <submittedName>
        <fullName evidence="2">Uncharacterized protein</fullName>
    </submittedName>
</protein>